<dbReference type="KEGG" id="sphi:TS85_23370"/>
<evidence type="ECO:0000313" key="3">
    <source>
        <dbReference type="Proteomes" id="UP000032300"/>
    </source>
</evidence>
<gene>
    <name evidence="2" type="ORF">TS85_23370</name>
</gene>
<dbReference type="EMBL" id="CP010836">
    <property type="protein sequence ID" value="AJP74100.1"/>
    <property type="molecule type" value="Genomic_DNA"/>
</dbReference>
<feature type="signal peptide" evidence="1">
    <location>
        <begin position="1"/>
        <end position="17"/>
    </location>
</feature>
<protein>
    <submittedName>
        <fullName evidence="2">Uncharacterized protein</fullName>
    </submittedName>
</protein>
<evidence type="ECO:0000313" key="2">
    <source>
        <dbReference type="EMBL" id="AJP74100.1"/>
    </source>
</evidence>
<accession>A0A7U5BF81</accession>
<organism evidence="2 3">
    <name type="scientific">Sphingomonas hengshuiensis</name>
    <dbReference type="NCBI Taxonomy" id="1609977"/>
    <lineage>
        <taxon>Bacteria</taxon>
        <taxon>Pseudomonadati</taxon>
        <taxon>Pseudomonadota</taxon>
        <taxon>Alphaproteobacteria</taxon>
        <taxon>Sphingomonadales</taxon>
        <taxon>Sphingomonadaceae</taxon>
        <taxon>Sphingomonas</taxon>
    </lineage>
</organism>
<dbReference type="AlphaFoldDB" id="A0A7U5BF81"/>
<proteinExistence type="predicted"/>
<dbReference type="Proteomes" id="UP000032300">
    <property type="component" value="Chromosome"/>
</dbReference>
<reference evidence="2 3" key="1">
    <citation type="journal article" date="2015" name="Int. J. Syst. Evol. Microbiol.">
        <title>Sphingomonas hengshuiensis sp. nov., isolated from lake wetland.</title>
        <authorList>
            <person name="Wei S."/>
            <person name="Wang T."/>
            <person name="Liu H."/>
            <person name="Zhang C."/>
            <person name="Guo J."/>
            <person name="Wang Q."/>
            <person name="Liang K."/>
            <person name="Zhang Z."/>
        </authorList>
    </citation>
    <scope>NUCLEOTIDE SEQUENCE [LARGE SCALE GENOMIC DNA]</scope>
    <source>
        <strain evidence="2 3">WHSC-8</strain>
    </source>
</reference>
<reference evidence="2 3" key="2">
    <citation type="submission" date="2015-02" db="EMBL/GenBank/DDBJ databases">
        <title>The complete genome of Sphingomonas hengshuiensis sp. WHSC-8 isolated from soil of Hengshui Lake.</title>
        <authorList>
            <person name="Wei S."/>
            <person name="Guo J."/>
            <person name="Su C."/>
            <person name="Wu R."/>
            <person name="Zhang Z."/>
            <person name="Liang K."/>
            <person name="Li H."/>
            <person name="Wang T."/>
            <person name="Liu H."/>
            <person name="Zhang C."/>
            <person name="Li Z."/>
            <person name="Wang Q."/>
            <person name="Meng J."/>
        </authorList>
    </citation>
    <scope>NUCLEOTIDE SEQUENCE [LARGE SCALE GENOMIC DNA]</scope>
    <source>
        <strain evidence="2 3">WHSC-8</strain>
    </source>
</reference>
<keyword evidence="3" id="KW-1185">Reference proteome</keyword>
<evidence type="ECO:0000256" key="1">
    <source>
        <dbReference type="SAM" id="SignalP"/>
    </source>
</evidence>
<sequence length="147" mass="15665">MAGLLALASLWAMPATAQRVLEVPATAGWKHAETGVILRAALTGLPRTRLTDSSNAELDVAAQYGDPDDISLTLYIFRPALQSAPMWFDRAETQIQQRGTFGDPAPTSAPRAFARSPGGSASALRRVYVPSKPPYRSTGVAMIPLGE</sequence>
<feature type="chain" id="PRO_5030667779" evidence="1">
    <location>
        <begin position="18"/>
        <end position="147"/>
    </location>
</feature>
<keyword evidence="1" id="KW-0732">Signal</keyword>
<name>A0A7U5BF81_9SPHN</name>